<gene>
    <name evidence="2" type="ORF">CHS0354_010960</name>
</gene>
<protein>
    <submittedName>
        <fullName evidence="2">Uncharacterized protein</fullName>
    </submittedName>
</protein>
<dbReference type="Proteomes" id="UP001195483">
    <property type="component" value="Unassembled WGS sequence"/>
</dbReference>
<dbReference type="AlphaFoldDB" id="A0AAE0STJ3"/>
<dbReference type="EMBL" id="JAEAOA010000682">
    <property type="protein sequence ID" value="KAK3597323.1"/>
    <property type="molecule type" value="Genomic_DNA"/>
</dbReference>
<proteinExistence type="predicted"/>
<keyword evidence="3" id="KW-1185">Reference proteome</keyword>
<evidence type="ECO:0000313" key="2">
    <source>
        <dbReference type="EMBL" id="KAK3597323.1"/>
    </source>
</evidence>
<organism evidence="2 3">
    <name type="scientific">Potamilus streckersoni</name>
    <dbReference type="NCBI Taxonomy" id="2493646"/>
    <lineage>
        <taxon>Eukaryota</taxon>
        <taxon>Metazoa</taxon>
        <taxon>Spiralia</taxon>
        <taxon>Lophotrochozoa</taxon>
        <taxon>Mollusca</taxon>
        <taxon>Bivalvia</taxon>
        <taxon>Autobranchia</taxon>
        <taxon>Heteroconchia</taxon>
        <taxon>Palaeoheterodonta</taxon>
        <taxon>Unionida</taxon>
        <taxon>Unionoidea</taxon>
        <taxon>Unionidae</taxon>
        <taxon>Ambleminae</taxon>
        <taxon>Lampsilini</taxon>
        <taxon>Potamilus</taxon>
    </lineage>
</organism>
<reference evidence="2" key="3">
    <citation type="submission" date="2023-05" db="EMBL/GenBank/DDBJ databases">
        <authorList>
            <person name="Smith C.H."/>
        </authorList>
    </citation>
    <scope>NUCLEOTIDE SEQUENCE</scope>
    <source>
        <strain evidence="2">CHS0354</strain>
        <tissue evidence="2">Mantle</tissue>
    </source>
</reference>
<accession>A0AAE0STJ3</accession>
<sequence length="127" mass="14350">MGAKDRNMMTGRKTGYGQLELPSPEPTASAQPETERRQEGSYQHFAAPIPFFDLSTKILRPTLLLEGPRHNPGYARLESLGPLETAMDPHIAMDLFLTTIHGFGAFTARRYKYNRTAEEIYAGDHRR</sequence>
<evidence type="ECO:0000256" key="1">
    <source>
        <dbReference type="SAM" id="MobiDB-lite"/>
    </source>
</evidence>
<comment type="caution">
    <text evidence="2">The sequence shown here is derived from an EMBL/GenBank/DDBJ whole genome shotgun (WGS) entry which is preliminary data.</text>
</comment>
<reference evidence="2" key="2">
    <citation type="journal article" date="2021" name="Genome Biol. Evol.">
        <title>Developing a high-quality reference genome for a parasitic bivalve with doubly uniparental inheritance (Bivalvia: Unionida).</title>
        <authorList>
            <person name="Smith C.H."/>
        </authorList>
    </citation>
    <scope>NUCLEOTIDE SEQUENCE</scope>
    <source>
        <strain evidence="2">CHS0354</strain>
        <tissue evidence="2">Mantle</tissue>
    </source>
</reference>
<reference evidence="2" key="1">
    <citation type="journal article" date="2021" name="Genome Biol. Evol.">
        <title>A High-Quality Reference Genome for a Parasitic Bivalve with Doubly Uniparental Inheritance (Bivalvia: Unionida).</title>
        <authorList>
            <person name="Smith C.H."/>
        </authorList>
    </citation>
    <scope>NUCLEOTIDE SEQUENCE</scope>
    <source>
        <strain evidence="2">CHS0354</strain>
    </source>
</reference>
<evidence type="ECO:0000313" key="3">
    <source>
        <dbReference type="Proteomes" id="UP001195483"/>
    </source>
</evidence>
<name>A0AAE0STJ3_9BIVA</name>
<feature type="region of interest" description="Disordered" evidence="1">
    <location>
        <begin position="1"/>
        <end position="40"/>
    </location>
</feature>